<reference evidence="5" key="1">
    <citation type="submission" date="2023-07" db="EMBL/GenBank/DDBJ databases">
        <title>Molecular identification of indigenous halophilic bacteria isolated from red sea cost, biodegradation of synthetic dyes and assessment of degraded metabolite toxicity.</title>
        <authorList>
            <person name="Chaieb K."/>
            <person name="Altayb H.N."/>
        </authorList>
    </citation>
    <scope>NUCLEOTIDE SEQUENCE [LARGE SCALE GENOMIC DNA]</scope>
    <source>
        <strain evidence="5">K20</strain>
    </source>
</reference>
<protein>
    <submittedName>
        <fullName evidence="4">Porin family protein</fullName>
    </submittedName>
</protein>
<dbReference type="Gene3D" id="2.40.160.20">
    <property type="match status" value="1"/>
</dbReference>
<sequence>MKKLLLSMLVLLTSSPVLADSLVYGGVSVGSSEYDSDNSIAHSLFVGTGIMPWVGLEAGYTGFGKFDLGGGKVDGESVYGVIKPNLNFGPVQVYAKLGLNSWVLEGDDDTSIADDDGLDAMWAVGADYTFLGPIALGVEYATYSLDKKDISTISMTATIYMF</sequence>
<dbReference type="InterPro" id="IPR027385">
    <property type="entry name" value="Beta-barrel_OMP"/>
</dbReference>
<evidence type="ECO:0000259" key="3">
    <source>
        <dbReference type="Pfam" id="PF13505"/>
    </source>
</evidence>
<feature type="domain" description="Outer membrane protein beta-barrel" evidence="3">
    <location>
        <begin position="8"/>
        <end position="150"/>
    </location>
</feature>
<dbReference type="InterPro" id="IPR011250">
    <property type="entry name" value="OMP/PagP_B-barrel"/>
</dbReference>
<keyword evidence="1 2" id="KW-0732">Signal</keyword>
<evidence type="ECO:0000256" key="2">
    <source>
        <dbReference type="SAM" id="SignalP"/>
    </source>
</evidence>
<evidence type="ECO:0000313" key="5">
    <source>
        <dbReference type="Proteomes" id="UP001199044"/>
    </source>
</evidence>
<name>A0ABS7YGY3_9VIBR</name>
<evidence type="ECO:0000256" key="1">
    <source>
        <dbReference type="ARBA" id="ARBA00022729"/>
    </source>
</evidence>
<proteinExistence type="predicted"/>
<dbReference type="RefSeq" id="WP_225249220.1">
    <property type="nucleotide sequence ID" value="NZ_JAIWIU010000004.1"/>
</dbReference>
<comment type="caution">
    <text evidence="4">The sequence shown here is derived from an EMBL/GenBank/DDBJ whole genome shotgun (WGS) entry which is preliminary data.</text>
</comment>
<organism evidence="4 5">
    <name type="scientific">Vibrio tritonius</name>
    <dbReference type="NCBI Taxonomy" id="1435069"/>
    <lineage>
        <taxon>Bacteria</taxon>
        <taxon>Pseudomonadati</taxon>
        <taxon>Pseudomonadota</taxon>
        <taxon>Gammaproteobacteria</taxon>
        <taxon>Vibrionales</taxon>
        <taxon>Vibrionaceae</taxon>
        <taxon>Vibrio</taxon>
    </lineage>
</organism>
<feature type="chain" id="PRO_5047527989" evidence="2">
    <location>
        <begin position="20"/>
        <end position="162"/>
    </location>
</feature>
<accession>A0ABS7YGY3</accession>
<dbReference type="Pfam" id="PF13505">
    <property type="entry name" value="OMP_b-brl"/>
    <property type="match status" value="1"/>
</dbReference>
<dbReference type="SUPFAM" id="SSF56925">
    <property type="entry name" value="OMPA-like"/>
    <property type="match status" value="1"/>
</dbReference>
<evidence type="ECO:0000313" key="4">
    <source>
        <dbReference type="EMBL" id="MCA2014593.1"/>
    </source>
</evidence>
<dbReference type="EMBL" id="JAIWIU010000004">
    <property type="protein sequence ID" value="MCA2014593.1"/>
    <property type="molecule type" value="Genomic_DNA"/>
</dbReference>
<gene>
    <name evidence="4" type="ORF">LDJ79_00625</name>
</gene>
<dbReference type="Proteomes" id="UP001199044">
    <property type="component" value="Unassembled WGS sequence"/>
</dbReference>
<feature type="signal peptide" evidence="2">
    <location>
        <begin position="1"/>
        <end position="19"/>
    </location>
</feature>
<keyword evidence="5" id="KW-1185">Reference proteome</keyword>